<feature type="non-terminal residue" evidence="2">
    <location>
        <position position="1"/>
    </location>
</feature>
<dbReference type="EMBL" id="GECU01037273">
    <property type="protein sequence ID" value="JAS70433.1"/>
    <property type="molecule type" value="Transcribed_RNA"/>
</dbReference>
<organism evidence="2">
    <name type="scientific">Homalodisca liturata</name>
    <dbReference type="NCBI Taxonomy" id="320908"/>
    <lineage>
        <taxon>Eukaryota</taxon>
        <taxon>Metazoa</taxon>
        <taxon>Ecdysozoa</taxon>
        <taxon>Arthropoda</taxon>
        <taxon>Hexapoda</taxon>
        <taxon>Insecta</taxon>
        <taxon>Pterygota</taxon>
        <taxon>Neoptera</taxon>
        <taxon>Paraneoptera</taxon>
        <taxon>Hemiptera</taxon>
        <taxon>Auchenorrhyncha</taxon>
        <taxon>Membracoidea</taxon>
        <taxon>Cicadellidae</taxon>
        <taxon>Cicadellinae</taxon>
        <taxon>Proconiini</taxon>
        <taxon>Homalodisca</taxon>
    </lineage>
</organism>
<evidence type="ECO:0000313" key="2">
    <source>
        <dbReference type="EMBL" id="JAS70433.1"/>
    </source>
</evidence>
<gene>
    <name evidence="2" type="ORF">g.23185</name>
</gene>
<feature type="region of interest" description="Disordered" evidence="1">
    <location>
        <begin position="74"/>
        <end position="100"/>
    </location>
</feature>
<feature type="non-terminal residue" evidence="2">
    <location>
        <position position="135"/>
    </location>
</feature>
<accession>A0A1B6H740</accession>
<reference evidence="2" key="1">
    <citation type="submission" date="2015-11" db="EMBL/GenBank/DDBJ databases">
        <title>De novo transcriptome assembly of four potential Pierce s Disease insect vectors from Arizona vineyards.</title>
        <authorList>
            <person name="Tassone E.E."/>
        </authorList>
    </citation>
    <scope>NUCLEOTIDE SEQUENCE</scope>
</reference>
<sequence>KKPGKHTSDSISCYGAKGDMKRVDRNKIERTLDEKNNHEQLDLSYDGNVIRKTDSKYSNSFLNMEEPRLKYHQNQVESIKESNSGEQDVTRKPVFSNTGTKEFIKNDQEYSQKNILNNINNQYKNTAGYSEKRFS</sequence>
<protein>
    <submittedName>
        <fullName evidence="2">Uncharacterized protein</fullName>
    </submittedName>
</protein>
<evidence type="ECO:0000256" key="1">
    <source>
        <dbReference type="SAM" id="MobiDB-lite"/>
    </source>
</evidence>
<proteinExistence type="predicted"/>
<feature type="compositionally biased region" description="Polar residues" evidence="1">
    <location>
        <begin position="74"/>
        <end position="87"/>
    </location>
</feature>
<name>A0A1B6H740_9HEMI</name>
<dbReference type="AlphaFoldDB" id="A0A1B6H740"/>